<dbReference type="GO" id="GO:0006351">
    <property type="term" value="P:DNA-templated transcription"/>
    <property type="evidence" value="ECO:0007669"/>
    <property type="project" value="InterPro"/>
</dbReference>
<sequence>MVDKSTYTAPAKRACDGCHRRKVKCIGEGTAPCKNCVSAGLACTHNAIPQKKGPKGSRAKVLSELRETQRNAQLAAGFPTDLGFDGRTLSSTFARTPGLMLPALVESCTGYFFAHVYPSEPVLHRQRAQEAAVGMDYSTETYCMVVALCAYVMIRANHKPLVSVLPRPEMAPMSNIGIGLILLEESVRVRQGYVHQESPTHYSVLTSWFYSGCYFRLARENIAWTYLREATTQAQLLRMHDEETYQHDPLDVFSKRVLYWLLFIAERTYAVHKHRPISLHPTIRPPSMDEVSSDQTISIELEVMINMFKIIDNRFVNLWNRVPNTHASAAWITQVQVQLLEAVPAYFECTEAQEVQIRITQQWLRSQAWQLSNDQILISSVSDHVIFKFQHLIEIARDLLTIVPQYLEQAKLVHEVELVSSFLFFGMLPPNLEIVCALALRLSPEQSLYYFSRTSATLCNVCL</sequence>
<dbReference type="InterPro" id="IPR036864">
    <property type="entry name" value="Zn2-C6_fun-type_DNA-bd_sf"/>
</dbReference>
<gene>
    <name evidence="4" type="ORF">AA0117_g12654</name>
</gene>
<dbReference type="PANTHER" id="PTHR31668:SF20">
    <property type="entry name" value="ZN(II)2CYS6 TRANSCRIPTION FACTOR (EUROFUNG)"/>
    <property type="match status" value="1"/>
</dbReference>
<dbReference type="GO" id="GO:0003677">
    <property type="term" value="F:DNA binding"/>
    <property type="evidence" value="ECO:0007669"/>
    <property type="project" value="InterPro"/>
</dbReference>
<accession>A0A4Q4MZV0</accession>
<evidence type="ECO:0000313" key="5">
    <source>
        <dbReference type="Proteomes" id="UP000291422"/>
    </source>
</evidence>
<dbReference type="SMART" id="SM00066">
    <property type="entry name" value="GAL4"/>
    <property type="match status" value="1"/>
</dbReference>
<comment type="caution">
    <text evidence="4">The sequence shown here is derived from an EMBL/GenBank/DDBJ whole genome shotgun (WGS) entry which is preliminary data.</text>
</comment>
<proteinExistence type="predicted"/>
<evidence type="ECO:0000313" key="4">
    <source>
        <dbReference type="EMBL" id="RYN63897.1"/>
    </source>
</evidence>
<dbReference type="SUPFAM" id="SSF57701">
    <property type="entry name" value="Zn2/Cys6 DNA-binding domain"/>
    <property type="match status" value="1"/>
</dbReference>
<evidence type="ECO:0000256" key="1">
    <source>
        <dbReference type="ARBA" id="ARBA00022723"/>
    </source>
</evidence>
<dbReference type="Proteomes" id="UP000291422">
    <property type="component" value="Unassembled WGS sequence"/>
</dbReference>
<evidence type="ECO:0000256" key="2">
    <source>
        <dbReference type="ARBA" id="ARBA00023242"/>
    </source>
</evidence>
<dbReference type="PANTHER" id="PTHR31668">
    <property type="entry name" value="GLUCOSE TRANSPORT TRANSCRIPTION REGULATOR RGT1-RELATED-RELATED"/>
    <property type="match status" value="1"/>
</dbReference>
<evidence type="ECO:0000259" key="3">
    <source>
        <dbReference type="PROSITE" id="PS50048"/>
    </source>
</evidence>
<dbReference type="CDD" id="cd12148">
    <property type="entry name" value="fungal_TF_MHR"/>
    <property type="match status" value="1"/>
</dbReference>
<feature type="domain" description="Zn(2)-C6 fungal-type" evidence="3">
    <location>
        <begin position="14"/>
        <end position="45"/>
    </location>
</feature>
<dbReference type="VEuPathDB" id="FungiDB:CC77DRAFT_925341"/>
<dbReference type="SMART" id="SM00906">
    <property type="entry name" value="Fungal_trans"/>
    <property type="match status" value="1"/>
</dbReference>
<dbReference type="Gene3D" id="4.10.240.10">
    <property type="entry name" value="Zn(2)-C6 fungal-type DNA-binding domain"/>
    <property type="match status" value="1"/>
</dbReference>
<reference evidence="5" key="1">
    <citation type="journal article" date="2019" name="bioRxiv">
        <title>Genomics, evolutionary history and diagnostics of the Alternaria alternata species group including apple and Asian pear pathotypes.</title>
        <authorList>
            <person name="Armitage A.D."/>
            <person name="Cockerton H.M."/>
            <person name="Sreenivasaprasad S."/>
            <person name="Woodhall J.W."/>
            <person name="Lane C.R."/>
            <person name="Harrison R.J."/>
            <person name="Clarkson J.P."/>
        </authorList>
    </citation>
    <scope>NUCLEOTIDE SEQUENCE [LARGE SCALE GENOMIC DNA]</scope>
    <source>
        <strain evidence="5">FERA 1177</strain>
    </source>
</reference>
<organism evidence="4 5">
    <name type="scientific">Alternaria alternata</name>
    <name type="common">Alternaria rot fungus</name>
    <name type="synonym">Torula alternata</name>
    <dbReference type="NCBI Taxonomy" id="5599"/>
    <lineage>
        <taxon>Eukaryota</taxon>
        <taxon>Fungi</taxon>
        <taxon>Dikarya</taxon>
        <taxon>Ascomycota</taxon>
        <taxon>Pezizomycotina</taxon>
        <taxon>Dothideomycetes</taxon>
        <taxon>Pleosporomycetidae</taxon>
        <taxon>Pleosporales</taxon>
        <taxon>Pleosporineae</taxon>
        <taxon>Pleosporaceae</taxon>
        <taxon>Alternaria</taxon>
        <taxon>Alternaria sect. Alternaria</taxon>
        <taxon>Alternaria alternata complex</taxon>
    </lineage>
</organism>
<dbReference type="GO" id="GO:0000981">
    <property type="term" value="F:DNA-binding transcription factor activity, RNA polymerase II-specific"/>
    <property type="evidence" value="ECO:0007669"/>
    <property type="project" value="InterPro"/>
</dbReference>
<name>A0A4Q4MZV0_ALTAL</name>
<dbReference type="AlphaFoldDB" id="A0A4Q4MZV0"/>
<dbReference type="InterPro" id="IPR050797">
    <property type="entry name" value="Carb_Metab_Trans_Reg"/>
</dbReference>
<dbReference type="Pfam" id="PF00172">
    <property type="entry name" value="Zn_clus"/>
    <property type="match status" value="1"/>
</dbReference>
<dbReference type="CDD" id="cd00067">
    <property type="entry name" value="GAL4"/>
    <property type="match status" value="1"/>
</dbReference>
<dbReference type="InterPro" id="IPR001138">
    <property type="entry name" value="Zn2Cys6_DnaBD"/>
</dbReference>
<dbReference type="PROSITE" id="PS50048">
    <property type="entry name" value="ZN2_CY6_FUNGAL_2"/>
    <property type="match status" value="1"/>
</dbReference>
<protein>
    <recommendedName>
        <fullName evidence="3">Zn(2)-C6 fungal-type domain-containing protein</fullName>
    </recommendedName>
</protein>
<dbReference type="GO" id="GO:0008270">
    <property type="term" value="F:zinc ion binding"/>
    <property type="evidence" value="ECO:0007669"/>
    <property type="project" value="InterPro"/>
</dbReference>
<dbReference type="EMBL" id="PDXD01000080">
    <property type="protein sequence ID" value="RYN63897.1"/>
    <property type="molecule type" value="Genomic_DNA"/>
</dbReference>
<keyword evidence="2" id="KW-0539">Nucleus</keyword>
<dbReference type="InterPro" id="IPR007219">
    <property type="entry name" value="XnlR_reg_dom"/>
</dbReference>
<dbReference type="PROSITE" id="PS00463">
    <property type="entry name" value="ZN2_CY6_FUNGAL_1"/>
    <property type="match status" value="1"/>
</dbReference>
<keyword evidence="1" id="KW-0479">Metal-binding</keyword>